<feature type="non-terminal residue" evidence="2">
    <location>
        <position position="440"/>
    </location>
</feature>
<organism evidence="2 3">
    <name type="scientific">Scytalidium lignicola</name>
    <name type="common">Hyphomycete</name>
    <dbReference type="NCBI Taxonomy" id="5539"/>
    <lineage>
        <taxon>Eukaryota</taxon>
        <taxon>Fungi</taxon>
        <taxon>Dikarya</taxon>
        <taxon>Ascomycota</taxon>
        <taxon>Pezizomycotina</taxon>
        <taxon>Leotiomycetes</taxon>
        <taxon>Leotiomycetes incertae sedis</taxon>
        <taxon>Scytalidium</taxon>
    </lineage>
</organism>
<protein>
    <submittedName>
        <fullName evidence="2">Uncharacterized protein</fullName>
    </submittedName>
</protein>
<keyword evidence="3" id="KW-1185">Reference proteome</keyword>
<gene>
    <name evidence="2" type="ORF">B7463_g6717</name>
</gene>
<dbReference type="AlphaFoldDB" id="A0A3E2H8D3"/>
<evidence type="ECO:0000313" key="3">
    <source>
        <dbReference type="Proteomes" id="UP000258309"/>
    </source>
</evidence>
<feature type="compositionally biased region" description="Polar residues" evidence="1">
    <location>
        <begin position="39"/>
        <end position="49"/>
    </location>
</feature>
<name>A0A3E2H8D3_SCYLI</name>
<feature type="region of interest" description="Disordered" evidence="1">
    <location>
        <begin position="1"/>
        <end position="49"/>
    </location>
</feature>
<dbReference type="OMA" id="TERNTAW"/>
<proteinExistence type="predicted"/>
<comment type="caution">
    <text evidence="2">The sequence shown here is derived from an EMBL/GenBank/DDBJ whole genome shotgun (WGS) entry which is preliminary data.</text>
</comment>
<dbReference type="EMBL" id="NCSJ02000122">
    <property type="protein sequence ID" value="RFU29638.1"/>
    <property type="molecule type" value="Genomic_DNA"/>
</dbReference>
<evidence type="ECO:0000256" key="1">
    <source>
        <dbReference type="SAM" id="MobiDB-lite"/>
    </source>
</evidence>
<feature type="non-terminal residue" evidence="2">
    <location>
        <position position="1"/>
    </location>
</feature>
<dbReference type="OrthoDB" id="4869816at2759"/>
<dbReference type="Proteomes" id="UP000258309">
    <property type="component" value="Unassembled WGS sequence"/>
</dbReference>
<reference evidence="2 3" key="1">
    <citation type="submission" date="2018-05" db="EMBL/GenBank/DDBJ databases">
        <title>Draft genome sequence of Scytalidium lignicola DSM 105466, a ubiquitous saprotrophic fungus.</title>
        <authorList>
            <person name="Buettner E."/>
            <person name="Gebauer A.M."/>
            <person name="Hofrichter M."/>
            <person name="Liers C."/>
            <person name="Kellner H."/>
        </authorList>
    </citation>
    <scope>NUCLEOTIDE SEQUENCE [LARGE SCALE GENOMIC DNA]</scope>
    <source>
        <strain evidence="2 3">DSM 105466</strain>
    </source>
</reference>
<evidence type="ECO:0000313" key="2">
    <source>
        <dbReference type="EMBL" id="RFU29638.1"/>
    </source>
</evidence>
<sequence>MASPSPISLKVETGAPPTSDKAGTSSPLLPLPQDKHTDGNQADQFGDHSSSYWPPGWDFNRYSKATALELLALPDEQYPKLQAGLLEVLGEDGQSHLNDYLCKLARQRAGIKPSYPDWLTYLRRFYPDQAWDFAAFKAKLNEVVRRAFHTAMPASPADVSEAQAKFEIRWIEDPAINSDPDVKEPSLKRLRVRFKEVQLSSSGGVSEDVLPSGMSKNVFLVASEESIASVMDASVAKIIRWHDPDTSGSTRAKRLGPDGIIGAPWILAVTADAERELDEEEDGHGWFKPVIKVAAENLADAFWWELDFSTVRNGDPYSKITSFTREVDLRGEAVDGSEGENIRQDMCCMASYPPSTAVVSVASLNVTLKKPEQYWPVTESFIYAMVNMDVAASTQSGTRPTERNTAWQACIVAKFLLAMQYDLLELDVWTFLPRGRGTAG</sequence>
<accession>A0A3E2H8D3</accession>